<dbReference type="InterPro" id="IPR007492">
    <property type="entry name" value="LytTR_DNA-bd_dom"/>
</dbReference>
<accession>A0A143DAZ4</accession>
<dbReference type="Pfam" id="PF04397">
    <property type="entry name" value="LytTR"/>
    <property type="match status" value="1"/>
</dbReference>
<name>A0A143DAZ4_9PROT</name>
<dbReference type="InterPro" id="IPR039420">
    <property type="entry name" value="WalR-like"/>
</dbReference>
<dbReference type="SMART" id="SM00448">
    <property type="entry name" value="REC"/>
    <property type="match status" value="1"/>
</dbReference>
<dbReference type="GO" id="GO:0005829">
    <property type="term" value="C:cytosol"/>
    <property type="evidence" value="ECO:0007669"/>
    <property type="project" value="TreeGrafter"/>
</dbReference>
<keyword evidence="6" id="KW-1185">Reference proteome</keyword>
<dbReference type="GO" id="GO:0032993">
    <property type="term" value="C:protein-DNA complex"/>
    <property type="evidence" value="ECO:0007669"/>
    <property type="project" value="TreeGrafter"/>
</dbReference>
<evidence type="ECO:0000256" key="2">
    <source>
        <dbReference type="PROSITE-ProRule" id="PRU00169"/>
    </source>
</evidence>
<dbReference type="InterPro" id="IPR001789">
    <property type="entry name" value="Sig_transdc_resp-reg_receiver"/>
</dbReference>
<dbReference type="GeneID" id="53315627"/>
<dbReference type="PROSITE" id="PS50110">
    <property type="entry name" value="RESPONSE_REGULATORY"/>
    <property type="match status" value="1"/>
</dbReference>
<protein>
    <submittedName>
        <fullName evidence="5">Two-component system response regulator</fullName>
    </submittedName>
</protein>
<evidence type="ECO:0000259" key="4">
    <source>
        <dbReference type="PROSITE" id="PS50930"/>
    </source>
</evidence>
<feature type="domain" description="HTH LytTR-type" evidence="4">
    <location>
        <begin position="132"/>
        <end position="234"/>
    </location>
</feature>
<dbReference type="Gene3D" id="3.40.50.2300">
    <property type="match status" value="1"/>
</dbReference>
<dbReference type="NCBIfam" id="NF008677">
    <property type="entry name" value="PRK11697.1"/>
    <property type="match status" value="1"/>
</dbReference>
<evidence type="ECO:0000256" key="1">
    <source>
        <dbReference type="ARBA" id="ARBA00023125"/>
    </source>
</evidence>
<gene>
    <name evidence="5" type="ORF">AY555_00420</name>
</gene>
<dbReference type="PANTHER" id="PTHR48111:SF3">
    <property type="entry name" value="TRANSCRIPTIONAL REGULATORY PROTEIN BTSR"/>
    <property type="match status" value="1"/>
</dbReference>
<dbReference type="GO" id="GO:0000976">
    <property type="term" value="F:transcription cis-regulatory region binding"/>
    <property type="evidence" value="ECO:0007669"/>
    <property type="project" value="TreeGrafter"/>
</dbReference>
<feature type="modified residue" description="4-aspartylphosphate" evidence="2">
    <location>
        <position position="54"/>
    </location>
</feature>
<dbReference type="Gene3D" id="2.40.50.1020">
    <property type="entry name" value="LytTr DNA-binding domain"/>
    <property type="match status" value="1"/>
</dbReference>
<dbReference type="InterPro" id="IPR011006">
    <property type="entry name" value="CheY-like_superfamily"/>
</dbReference>
<dbReference type="AlphaFoldDB" id="A0A143DAZ4"/>
<dbReference type="Proteomes" id="UP000076066">
    <property type="component" value="Chromosome"/>
</dbReference>
<dbReference type="RefSeq" id="WP_066131942.1">
    <property type="nucleotide sequence ID" value="NZ_CP014525.1"/>
</dbReference>
<dbReference type="SMART" id="SM00850">
    <property type="entry name" value="LytTR"/>
    <property type="match status" value="1"/>
</dbReference>
<dbReference type="SUPFAM" id="SSF52172">
    <property type="entry name" value="CheY-like"/>
    <property type="match status" value="1"/>
</dbReference>
<dbReference type="OrthoDB" id="9786101at2"/>
<reference evidence="5 6" key="1">
    <citation type="submission" date="2016-02" db="EMBL/GenBank/DDBJ databases">
        <title>Complete Genome of H5569, the type strain of the newly described species Haematospirillium jordaniae.</title>
        <authorList>
            <person name="Nicholson A.C."/>
            <person name="Humrighouse B.W."/>
            <person name="Loparov V."/>
            <person name="McQuiston J.R."/>
        </authorList>
    </citation>
    <scope>NUCLEOTIDE SEQUENCE [LARGE SCALE GENOMIC DNA]</scope>
    <source>
        <strain evidence="5 6">H5569</strain>
    </source>
</reference>
<feature type="domain" description="Response regulatory" evidence="3">
    <location>
        <begin position="3"/>
        <end position="116"/>
    </location>
</feature>
<keyword evidence="2" id="KW-0597">Phosphoprotein</keyword>
<dbReference type="EMBL" id="CP014525">
    <property type="protein sequence ID" value="AMW33884.1"/>
    <property type="molecule type" value="Genomic_DNA"/>
</dbReference>
<dbReference type="GO" id="GO:0000156">
    <property type="term" value="F:phosphorelay response regulator activity"/>
    <property type="evidence" value="ECO:0007669"/>
    <property type="project" value="TreeGrafter"/>
</dbReference>
<dbReference type="Pfam" id="PF00072">
    <property type="entry name" value="Response_reg"/>
    <property type="match status" value="1"/>
</dbReference>
<evidence type="ECO:0000313" key="5">
    <source>
        <dbReference type="EMBL" id="AMW33884.1"/>
    </source>
</evidence>
<sequence length="235" mass="26417">MIRVLLVDDEPLARDALKDLLLEECDVEVIGECGNAVDALAAVNRTSPDAVFLDILMPRISGIEFLSMLDPQRMPRIIFLTAHEDYALQAFEGRAFDYVLKPIEKLRLQKTLDALRDKNRSMPSVTRPLLRIPCSGLHRISLFKVEEVEAAVSRPGGVYVMTTDGVEHFTELTLRTMEERTPLIRCHRQYMINPDHIRDIALCDGGGGLIETCSNHTVPVSRRFLGLLKEHLGIA</sequence>
<dbReference type="KEGG" id="hjo:AY555_00420"/>
<dbReference type="PANTHER" id="PTHR48111">
    <property type="entry name" value="REGULATOR OF RPOS"/>
    <property type="match status" value="1"/>
</dbReference>
<keyword evidence="1" id="KW-0238">DNA-binding</keyword>
<evidence type="ECO:0000259" key="3">
    <source>
        <dbReference type="PROSITE" id="PS50110"/>
    </source>
</evidence>
<dbReference type="PROSITE" id="PS50930">
    <property type="entry name" value="HTH_LYTTR"/>
    <property type="match status" value="1"/>
</dbReference>
<evidence type="ECO:0000313" key="6">
    <source>
        <dbReference type="Proteomes" id="UP000076066"/>
    </source>
</evidence>
<organism evidence="5 6">
    <name type="scientific">Haematospirillum jordaniae</name>
    <dbReference type="NCBI Taxonomy" id="1549855"/>
    <lineage>
        <taxon>Bacteria</taxon>
        <taxon>Pseudomonadati</taxon>
        <taxon>Pseudomonadota</taxon>
        <taxon>Alphaproteobacteria</taxon>
        <taxon>Rhodospirillales</taxon>
        <taxon>Novispirillaceae</taxon>
        <taxon>Haematospirillum</taxon>
    </lineage>
</organism>
<dbReference type="STRING" id="1549855.AY555_00420"/>
<dbReference type="FunFam" id="3.40.50.2300:FF:000051">
    <property type="entry name" value="Two-component response regulator yehT"/>
    <property type="match status" value="1"/>
</dbReference>
<proteinExistence type="predicted"/>
<dbReference type="GO" id="GO:0006355">
    <property type="term" value="P:regulation of DNA-templated transcription"/>
    <property type="evidence" value="ECO:0007669"/>
    <property type="project" value="TreeGrafter"/>
</dbReference>